<evidence type="ECO:0000256" key="1">
    <source>
        <dbReference type="ARBA" id="ARBA00005216"/>
    </source>
</evidence>
<accession>A0A8C4WZI2</accession>
<dbReference type="InterPro" id="IPR006140">
    <property type="entry name" value="D-isomer_DH_NAD-bd"/>
</dbReference>
<reference evidence="16" key="1">
    <citation type="submission" date="2025-08" db="UniProtKB">
        <authorList>
            <consortium name="Ensembl"/>
        </authorList>
    </citation>
    <scope>IDENTIFICATION</scope>
</reference>
<dbReference type="FunFam" id="3.40.50.720:FF:000021">
    <property type="entry name" value="D-3-phosphoglycerate dehydrogenase"/>
    <property type="match status" value="1"/>
</dbReference>
<dbReference type="Gene3D" id="3.40.50.720">
    <property type="entry name" value="NAD(P)-binding Rossmann-like Domain"/>
    <property type="match status" value="2"/>
</dbReference>
<proteinExistence type="inferred from homology"/>
<evidence type="ECO:0000256" key="3">
    <source>
        <dbReference type="ARBA" id="ARBA00011881"/>
    </source>
</evidence>
<dbReference type="InterPro" id="IPR006236">
    <property type="entry name" value="PGDH"/>
</dbReference>
<dbReference type="InterPro" id="IPR029009">
    <property type="entry name" value="ASB_dom_sf"/>
</dbReference>
<evidence type="ECO:0000313" key="17">
    <source>
        <dbReference type="Proteomes" id="UP000694388"/>
    </source>
</evidence>
<evidence type="ECO:0000259" key="15">
    <source>
        <dbReference type="Pfam" id="PF02826"/>
    </source>
</evidence>
<sequence length="576" mass="61772">MDISIGKVLISETVDRRCKEILEEAGVAVDCYNSMNKEQLTAQIKNYDALIVRSGTKVSKEVIAASDHLQVIGRAGTGVDNIDVDAATRHGVLVMNTPDGNSLSAAELTCGMILSLARNIPQAVTSLKAEKWERKKFGGLELYGKTLGVVGLGRIGREVAVRMQAFGMKTIGHDPFIPANVSAEFGVANLPLEEIWPLCDFITFHTPLMPSTRGLLCDETFLQCKPSVRVVNCARGGIVDEDSLLRALNSGRCGGAGLDVFEEEPPKNISLLSHHSVICTPHLGASTSEAQQRCGEDIARQIVSVIHGDGLVGAVNCSKLTKAFNPEYQPWLRLGIALGAASRALLAGSNVQVVTYGTRLNGIMDVFGRAVLMGILRDQVSLPINILNAPFLAEEAGLKLSSTHEISVPERFPACGGCSVIINTHAETINKDHLELLGSVLGDCPVLLAIGKASFMNAPLAGIPIGGHMLILSTKPGVHVLSTVLGKNTCELLENFISILRLDNLHSRKSAINLAKCLLLFLLHLGTVEEAGSQLMFFTSSSKDDGNQWSIVRISNPLKDLSVLKTFVLSIVQFCV</sequence>
<keyword evidence="8" id="KW-0007">Acetylation</keyword>
<keyword evidence="10 13" id="KW-0520">NAD</keyword>
<comment type="catalytic activity">
    <reaction evidence="12 13">
        <text>(2R)-3-phosphoglycerate + NAD(+) = 3-phosphooxypyruvate + NADH + H(+)</text>
        <dbReference type="Rhea" id="RHEA:12641"/>
        <dbReference type="ChEBI" id="CHEBI:15378"/>
        <dbReference type="ChEBI" id="CHEBI:18110"/>
        <dbReference type="ChEBI" id="CHEBI:57540"/>
        <dbReference type="ChEBI" id="CHEBI:57945"/>
        <dbReference type="ChEBI" id="CHEBI:58272"/>
        <dbReference type="EC" id="1.1.1.95"/>
    </reaction>
</comment>
<dbReference type="SUPFAM" id="SSF51735">
    <property type="entry name" value="NAD(P)-binding Rossmann-fold domains"/>
    <property type="match status" value="1"/>
</dbReference>
<dbReference type="PROSITE" id="PS00065">
    <property type="entry name" value="D_2_HYDROXYACID_DH_1"/>
    <property type="match status" value="1"/>
</dbReference>
<keyword evidence="11 13" id="KW-0718">Serine biosynthesis</keyword>
<dbReference type="SUPFAM" id="SSF143548">
    <property type="entry name" value="Serine metabolism enzymes domain"/>
    <property type="match status" value="1"/>
</dbReference>
<dbReference type="EC" id="1.1.1.95" evidence="4 13"/>
<evidence type="ECO:0000256" key="6">
    <source>
        <dbReference type="ARBA" id="ARBA00022553"/>
    </source>
</evidence>
<organism evidence="16 17">
    <name type="scientific">Eptatretus burgeri</name>
    <name type="common">Inshore hagfish</name>
    <dbReference type="NCBI Taxonomy" id="7764"/>
    <lineage>
        <taxon>Eukaryota</taxon>
        <taxon>Metazoa</taxon>
        <taxon>Chordata</taxon>
        <taxon>Craniata</taxon>
        <taxon>Vertebrata</taxon>
        <taxon>Cyclostomata</taxon>
        <taxon>Myxini</taxon>
        <taxon>Myxiniformes</taxon>
        <taxon>Myxinidae</taxon>
        <taxon>Eptatretinae</taxon>
        <taxon>Eptatretus</taxon>
    </lineage>
</organism>
<dbReference type="NCBIfam" id="TIGR01327">
    <property type="entry name" value="PGDH"/>
    <property type="match status" value="1"/>
</dbReference>
<dbReference type="UniPathway" id="UPA00135">
    <property type="reaction ID" value="UER00196"/>
</dbReference>
<dbReference type="InterPro" id="IPR036291">
    <property type="entry name" value="NAD(P)-bd_dom_sf"/>
</dbReference>
<evidence type="ECO:0000256" key="10">
    <source>
        <dbReference type="ARBA" id="ARBA00023027"/>
    </source>
</evidence>
<evidence type="ECO:0000256" key="5">
    <source>
        <dbReference type="ARBA" id="ARBA00021582"/>
    </source>
</evidence>
<reference evidence="16" key="2">
    <citation type="submission" date="2025-09" db="UniProtKB">
        <authorList>
            <consortium name="Ensembl"/>
        </authorList>
    </citation>
    <scope>IDENTIFICATION</scope>
</reference>
<dbReference type="CDD" id="cd12173">
    <property type="entry name" value="PGDH_4"/>
    <property type="match status" value="1"/>
</dbReference>
<keyword evidence="7 13" id="KW-0028">Amino-acid biosynthesis</keyword>
<comment type="pathway">
    <text evidence="1 13">Amino-acid biosynthesis; L-serine biosynthesis; L-serine from 3-phospho-D-glycerate: step 1/3.</text>
</comment>
<name>A0A8C4WZI2_EPTBU</name>
<dbReference type="Proteomes" id="UP000694388">
    <property type="component" value="Unplaced"/>
</dbReference>
<dbReference type="InterPro" id="IPR029752">
    <property type="entry name" value="D-isomer_DH_CS1"/>
</dbReference>
<protein>
    <recommendedName>
        <fullName evidence="5 13">D-3-phosphoglycerate dehydrogenase</fullName>
        <ecNumber evidence="4 13">1.1.1.95</ecNumber>
    </recommendedName>
</protein>
<dbReference type="PANTHER" id="PTHR42938">
    <property type="entry name" value="FORMATE DEHYDROGENASE 1"/>
    <property type="match status" value="1"/>
</dbReference>
<dbReference type="Pfam" id="PF02826">
    <property type="entry name" value="2-Hacid_dh_C"/>
    <property type="match status" value="1"/>
</dbReference>
<keyword evidence="17" id="KW-1185">Reference proteome</keyword>
<dbReference type="GO" id="GO:0004617">
    <property type="term" value="F:phosphoglycerate dehydrogenase activity"/>
    <property type="evidence" value="ECO:0007669"/>
    <property type="project" value="UniProtKB-EC"/>
</dbReference>
<evidence type="ECO:0000256" key="9">
    <source>
        <dbReference type="ARBA" id="ARBA00023002"/>
    </source>
</evidence>
<dbReference type="InterPro" id="IPR029753">
    <property type="entry name" value="D-isomer_DH_CS"/>
</dbReference>
<dbReference type="GeneTree" id="ENSGT00940000155863"/>
<evidence type="ECO:0000259" key="14">
    <source>
        <dbReference type="Pfam" id="PF00389"/>
    </source>
</evidence>
<dbReference type="GO" id="GO:0006564">
    <property type="term" value="P:L-serine biosynthetic process"/>
    <property type="evidence" value="ECO:0007669"/>
    <property type="project" value="UniProtKB-KW"/>
</dbReference>
<keyword evidence="9 13" id="KW-0560">Oxidoreductase</keyword>
<feature type="domain" description="D-isomer specific 2-hydroxyacid dehydrogenase NAD-binding" evidence="15">
    <location>
        <begin position="111"/>
        <end position="284"/>
    </location>
</feature>
<dbReference type="GO" id="GO:0051287">
    <property type="term" value="F:NAD binding"/>
    <property type="evidence" value="ECO:0007669"/>
    <property type="project" value="UniProtKB-UniRule"/>
</dbReference>
<comment type="subunit">
    <text evidence="3">Homotetramer.</text>
</comment>
<dbReference type="Ensembl" id="ENSEBUT00000022278.1">
    <property type="protein sequence ID" value="ENSEBUP00000021702.1"/>
    <property type="gene ID" value="ENSEBUG00000013398.1"/>
</dbReference>
<dbReference type="AlphaFoldDB" id="A0A8C4WZI2"/>
<comment type="similarity">
    <text evidence="2 13">Belongs to the D-isomer specific 2-hydroxyacid dehydrogenase family.</text>
</comment>
<evidence type="ECO:0000256" key="13">
    <source>
        <dbReference type="RuleBase" id="RU363003"/>
    </source>
</evidence>
<evidence type="ECO:0000256" key="8">
    <source>
        <dbReference type="ARBA" id="ARBA00022990"/>
    </source>
</evidence>
<evidence type="ECO:0000256" key="12">
    <source>
        <dbReference type="ARBA" id="ARBA00048731"/>
    </source>
</evidence>
<dbReference type="PROSITE" id="PS00671">
    <property type="entry name" value="D_2_HYDROXYACID_DH_3"/>
    <property type="match status" value="1"/>
</dbReference>
<keyword evidence="6" id="KW-0597">Phosphoprotein</keyword>
<evidence type="ECO:0000256" key="11">
    <source>
        <dbReference type="ARBA" id="ARBA00023299"/>
    </source>
</evidence>
<dbReference type="Pfam" id="PF00389">
    <property type="entry name" value="2-Hacid_dh"/>
    <property type="match status" value="1"/>
</dbReference>
<evidence type="ECO:0000256" key="2">
    <source>
        <dbReference type="ARBA" id="ARBA00005854"/>
    </source>
</evidence>
<dbReference type="Gene3D" id="3.30.1330.90">
    <property type="entry name" value="D-3-phosphoglycerate dehydrogenase, domain 3"/>
    <property type="match status" value="1"/>
</dbReference>
<evidence type="ECO:0000256" key="4">
    <source>
        <dbReference type="ARBA" id="ARBA00013143"/>
    </source>
</evidence>
<dbReference type="SUPFAM" id="SSF52283">
    <property type="entry name" value="Formate/glycerate dehydrogenase catalytic domain-like"/>
    <property type="match status" value="1"/>
</dbReference>
<evidence type="ECO:0000256" key="7">
    <source>
        <dbReference type="ARBA" id="ARBA00022605"/>
    </source>
</evidence>
<feature type="domain" description="D-isomer specific 2-hydroxyacid dehydrogenase catalytic" evidence="14">
    <location>
        <begin position="8"/>
        <end position="316"/>
    </location>
</feature>
<dbReference type="PANTHER" id="PTHR42938:SF22">
    <property type="entry name" value="D-3-PHOSPHOGLYCERATE DEHYDROGENASE"/>
    <property type="match status" value="1"/>
</dbReference>
<evidence type="ECO:0000313" key="16">
    <source>
        <dbReference type="Ensembl" id="ENSEBUP00000021702.1"/>
    </source>
</evidence>
<dbReference type="InterPro" id="IPR006139">
    <property type="entry name" value="D-isomer_2_OHA_DH_cat_dom"/>
</dbReference>